<feature type="transmembrane region" description="Helical" evidence="7">
    <location>
        <begin position="746"/>
        <end position="766"/>
    </location>
</feature>
<feature type="repeat" description="PPR" evidence="6">
    <location>
        <begin position="441"/>
        <end position="475"/>
    </location>
</feature>
<dbReference type="CDD" id="cd10429">
    <property type="entry name" value="GAAP_like"/>
    <property type="match status" value="1"/>
</dbReference>
<feature type="transmembrane region" description="Helical" evidence="7">
    <location>
        <begin position="713"/>
        <end position="734"/>
    </location>
</feature>
<feature type="repeat" description="PPR" evidence="6">
    <location>
        <begin position="371"/>
        <end position="405"/>
    </location>
</feature>
<keyword evidence="4 7" id="KW-1133">Transmembrane helix</keyword>
<dbReference type="InterPro" id="IPR051222">
    <property type="entry name" value="PPR/CCM1_RNA-binding"/>
</dbReference>
<evidence type="ECO:0000256" key="2">
    <source>
        <dbReference type="ARBA" id="ARBA00022692"/>
    </source>
</evidence>
<dbReference type="Pfam" id="PF12854">
    <property type="entry name" value="PPR_1"/>
    <property type="match status" value="1"/>
</dbReference>
<reference evidence="8 9" key="1">
    <citation type="journal article" date="2012" name="Nature">
        <title>Repeated polyploidization of Gossypium genomes and the evolution of spinnable cotton fibres.</title>
        <authorList>
            <person name="Paterson A.H."/>
            <person name="Wendel J.F."/>
            <person name="Gundlach H."/>
            <person name="Guo H."/>
            <person name="Jenkins J."/>
            <person name="Jin D."/>
            <person name="Llewellyn D."/>
            <person name="Showmaker K.C."/>
            <person name="Shu S."/>
            <person name="Udall J."/>
            <person name="Yoo M.J."/>
            <person name="Byers R."/>
            <person name="Chen W."/>
            <person name="Doron-Faigenboim A."/>
            <person name="Duke M.V."/>
            <person name="Gong L."/>
            <person name="Grimwood J."/>
            <person name="Grover C."/>
            <person name="Grupp K."/>
            <person name="Hu G."/>
            <person name="Lee T.H."/>
            <person name="Li J."/>
            <person name="Lin L."/>
            <person name="Liu T."/>
            <person name="Marler B.S."/>
            <person name="Page J.T."/>
            <person name="Roberts A.W."/>
            <person name="Romanel E."/>
            <person name="Sanders W.S."/>
            <person name="Szadkowski E."/>
            <person name="Tan X."/>
            <person name="Tang H."/>
            <person name="Xu C."/>
            <person name="Wang J."/>
            <person name="Wang Z."/>
            <person name="Zhang D."/>
            <person name="Zhang L."/>
            <person name="Ashrafi H."/>
            <person name="Bedon F."/>
            <person name="Bowers J.E."/>
            <person name="Brubaker C.L."/>
            <person name="Chee P.W."/>
            <person name="Das S."/>
            <person name="Gingle A.R."/>
            <person name="Haigler C.H."/>
            <person name="Harker D."/>
            <person name="Hoffmann L.V."/>
            <person name="Hovav R."/>
            <person name="Jones D.C."/>
            <person name="Lemke C."/>
            <person name="Mansoor S."/>
            <person name="ur Rahman M."/>
            <person name="Rainville L.N."/>
            <person name="Rambani A."/>
            <person name="Reddy U.K."/>
            <person name="Rong J.K."/>
            <person name="Saranga Y."/>
            <person name="Scheffler B.E."/>
            <person name="Scheffler J.A."/>
            <person name="Stelly D.M."/>
            <person name="Triplett B.A."/>
            <person name="Van Deynze A."/>
            <person name="Vaslin M.F."/>
            <person name="Waghmare V.N."/>
            <person name="Walford S.A."/>
            <person name="Wright R.J."/>
            <person name="Zaki E.A."/>
            <person name="Zhang T."/>
            <person name="Dennis E.S."/>
            <person name="Mayer K.F."/>
            <person name="Peterson D.G."/>
            <person name="Rokhsar D.S."/>
            <person name="Wang X."/>
            <person name="Schmutz J."/>
        </authorList>
    </citation>
    <scope>NUCLEOTIDE SEQUENCE [LARGE SCALE GENOMIC DNA]</scope>
</reference>
<proteinExistence type="predicted"/>
<keyword evidence="2 7" id="KW-0812">Transmembrane</keyword>
<dbReference type="EMBL" id="CM001745">
    <property type="protein sequence ID" value="KJB34591.1"/>
    <property type="molecule type" value="Genomic_DNA"/>
</dbReference>
<organism evidence="8 9">
    <name type="scientific">Gossypium raimondii</name>
    <name type="common">Peruvian cotton</name>
    <name type="synonym">Gossypium klotzschianum subsp. raimondii</name>
    <dbReference type="NCBI Taxonomy" id="29730"/>
    <lineage>
        <taxon>Eukaryota</taxon>
        <taxon>Viridiplantae</taxon>
        <taxon>Streptophyta</taxon>
        <taxon>Embryophyta</taxon>
        <taxon>Tracheophyta</taxon>
        <taxon>Spermatophyta</taxon>
        <taxon>Magnoliopsida</taxon>
        <taxon>eudicotyledons</taxon>
        <taxon>Gunneridae</taxon>
        <taxon>Pentapetalae</taxon>
        <taxon>rosids</taxon>
        <taxon>malvids</taxon>
        <taxon>Malvales</taxon>
        <taxon>Malvaceae</taxon>
        <taxon>Malvoideae</taxon>
        <taxon>Gossypium</taxon>
    </lineage>
</organism>
<dbReference type="SUPFAM" id="SSF81901">
    <property type="entry name" value="HCP-like"/>
    <property type="match status" value="1"/>
</dbReference>
<feature type="repeat" description="PPR" evidence="6">
    <location>
        <begin position="301"/>
        <end position="335"/>
    </location>
</feature>
<evidence type="ECO:0000256" key="7">
    <source>
        <dbReference type="SAM" id="Phobius"/>
    </source>
</evidence>
<dbReference type="Gramene" id="KJB34591">
    <property type="protein sequence ID" value="KJB34591"/>
    <property type="gene ID" value="B456_006G074200"/>
</dbReference>
<gene>
    <name evidence="8" type="ORF">B456_006G074200</name>
</gene>
<sequence length="831" mass="94142">MAKASSFIVNFLRLNPRTVPNPNTQIRNLTIESKETSFIVKEIVKNQKPCEEQLNDSVRQSNLDIVKQVCKITRTVPRWEETLVSHFPSFNFSEPWFFRELLRQQDNVFFSLRFFHWLRSEYEFSPDFDSCNMLFDKLVEAKASKAARNFLQQTGFEPKPGSLERYLRCLCENESVEEAVDVFSTLSEIGHCPSIETWNLALSACLKVGRNDLMWKLYQDMVESGIGVNIDVGTLGCLVQAFCIDGKASKGYKILQQNLADGLVPDTVAFHKLIAAFCKMKDYGRVSQLLHTMIATDRAPNIYTYQEVINGLCKNRKWLEGFRIFNDLKDRGHSPDRVMYTTIIHGLCKIGELREARKLWFEMINKGMVPNEYTYNALLNGLYRAHNLKEAERLYKEMLEKGYGEMTVSYNTMITGLCSHGKTDEAYCLFEEMPRKGVVRDLITFNNLIRGFCVEGKVVESLNLLHELLAQGLQPSASSYTPIIKCLCQAGHIEEAESLLNDMHSQGLEPKDCTRNHLIFGLCKQGHVAEGMERFKEMLENQLKPQKKTLEKLIQSLSESDSFPTVSFYRSHFPGKHTTEREKMFAYDRVSHSSANKADEIDLESGETLYPGLSYGENQLRWGFIRKVYGILAAQLVLTTVVSAFVVLSAPVNELLRGNSGLLLFLCLIPFVLLWPLHVYHQKHPVNLVILGLFTVSLSLTVGVSCANTDGRIVLEALILTAAVVASLTGYTFWASKKGKDFSYLGPILFTGLIILILTGLIQMFFPLGPTSTAVYGGISALIFCGYIVYDTDNLIKRFTYDDYILASATLYLDILNLFISILRVLRSGDN</sequence>
<dbReference type="PROSITE" id="PS51375">
    <property type="entry name" value="PPR"/>
    <property type="match status" value="9"/>
</dbReference>
<dbReference type="PANTHER" id="PTHR47942">
    <property type="entry name" value="TETRATRICOPEPTIDE REPEAT (TPR)-LIKE SUPERFAMILY PROTEIN-RELATED"/>
    <property type="match status" value="1"/>
</dbReference>
<feature type="transmembrane region" description="Helical" evidence="7">
    <location>
        <begin position="773"/>
        <end position="790"/>
    </location>
</feature>
<feature type="transmembrane region" description="Helical" evidence="7">
    <location>
        <begin position="662"/>
        <end position="680"/>
    </location>
</feature>
<keyword evidence="5 7" id="KW-0472">Membrane</keyword>
<dbReference type="Pfam" id="PF13041">
    <property type="entry name" value="PPR_2"/>
    <property type="match status" value="3"/>
</dbReference>
<name>A0A0D2RYM5_GOSRA</name>
<feature type="transmembrane region" description="Helical" evidence="7">
    <location>
        <begin position="686"/>
        <end position="706"/>
    </location>
</feature>
<feature type="repeat" description="PPR" evidence="6">
    <location>
        <begin position="476"/>
        <end position="510"/>
    </location>
</feature>
<dbReference type="Proteomes" id="UP000032304">
    <property type="component" value="Chromosome 6"/>
</dbReference>
<comment type="subcellular location">
    <subcellularLocation>
        <location evidence="1">Membrane</location>
        <topology evidence="1">Multi-pass membrane protein</topology>
    </subcellularLocation>
</comment>
<dbReference type="NCBIfam" id="TIGR00756">
    <property type="entry name" value="PPR"/>
    <property type="match status" value="8"/>
</dbReference>
<dbReference type="GO" id="GO:0016020">
    <property type="term" value="C:membrane"/>
    <property type="evidence" value="ECO:0007669"/>
    <property type="project" value="UniProtKB-SubCell"/>
</dbReference>
<dbReference type="eggNOG" id="KOG4197">
    <property type="taxonomic scope" value="Eukaryota"/>
</dbReference>
<dbReference type="InterPro" id="IPR011990">
    <property type="entry name" value="TPR-like_helical_dom_sf"/>
</dbReference>
<dbReference type="AlphaFoldDB" id="A0A0D2RYM5"/>
<evidence type="ECO:0000256" key="6">
    <source>
        <dbReference type="PROSITE-ProRule" id="PRU00708"/>
    </source>
</evidence>
<dbReference type="Pfam" id="PF01027">
    <property type="entry name" value="Bax1-I"/>
    <property type="match status" value="1"/>
</dbReference>
<accession>A0A0D2RYM5</accession>
<dbReference type="InterPro" id="IPR006214">
    <property type="entry name" value="Bax_inhibitor_1-related"/>
</dbReference>
<feature type="repeat" description="PPR" evidence="6">
    <location>
        <begin position="266"/>
        <end position="300"/>
    </location>
</feature>
<feature type="repeat" description="PPR" evidence="6">
    <location>
        <begin position="336"/>
        <end position="370"/>
    </location>
</feature>
<dbReference type="InterPro" id="IPR002885">
    <property type="entry name" value="PPR_rpt"/>
</dbReference>
<feature type="transmembrane region" description="Helical" evidence="7">
    <location>
        <begin position="805"/>
        <end position="826"/>
    </location>
</feature>
<evidence type="ECO:0000313" key="9">
    <source>
        <dbReference type="Proteomes" id="UP000032304"/>
    </source>
</evidence>
<feature type="repeat" description="PPR" evidence="6">
    <location>
        <begin position="194"/>
        <end position="228"/>
    </location>
</feature>
<protein>
    <recommendedName>
        <fullName evidence="10">Pentacotripeptide-repeat region of PRORP domain-containing protein</fullName>
    </recommendedName>
</protein>
<evidence type="ECO:0000256" key="5">
    <source>
        <dbReference type="ARBA" id="ARBA00023136"/>
    </source>
</evidence>
<evidence type="ECO:0000256" key="3">
    <source>
        <dbReference type="ARBA" id="ARBA00022737"/>
    </source>
</evidence>
<feature type="repeat" description="PPR" evidence="6">
    <location>
        <begin position="406"/>
        <end position="440"/>
    </location>
</feature>
<dbReference type="Pfam" id="PF01535">
    <property type="entry name" value="PPR"/>
    <property type="match status" value="2"/>
</dbReference>
<evidence type="ECO:0008006" key="10">
    <source>
        <dbReference type="Google" id="ProtNLM"/>
    </source>
</evidence>
<dbReference type="eggNOG" id="KOG2322">
    <property type="taxonomic scope" value="Eukaryota"/>
</dbReference>
<evidence type="ECO:0000256" key="1">
    <source>
        <dbReference type="ARBA" id="ARBA00004141"/>
    </source>
</evidence>
<keyword evidence="9" id="KW-1185">Reference proteome</keyword>
<feature type="transmembrane region" description="Helical" evidence="7">
    <location>
        <begin position="628"/>
        <end position="650"/>
    </location>
</feature>
<evidence type="ECO:0000313" key="8">
    <source>
        <dbReference type="EMBL" id="KJB34591.1"/>
    </source>
</evidence>
<keyword evidence="3" id="KW-0677">Repeat</keyword>
<evidence type="ECO:0000256" key="4">
    <source>
        <dbReference type="ARBA" id="ARBA00022989"/>
    </source>
</evidence>
<dbReference type="Gene3D" id="1.25.40.10">
    <property type="entry name" value="Tetratricopeptide repeat domain"/>
    <property type="match status" value="4"/>
</dbReference>
<dbReference type="PANTHER" id="PTHR47942:SF16">
    <property type="entry name" value="PENTATRICOPEPTIDE REPEAT DOMAIN CONTAINING PROTEIN-RELATED"/>
    <property type="match status" value="1"/>
</dbReference>
<feature type="repeat" description="PPR" evidence="6">
    <location>
        <begin position="511"/>
        <end position="545"/>
    </location>
</feature>